<protein>
    <recommendedName>
        <fullName evidence="4">SF3 helicase domain-containing protein</fullName>
    </recommendedName>
</protein>
<dbReference type="AlphaFoldDB" id="A0A6C0LUL3"/>
<dbReference type="Pfam" id="PF23162">
    <property type="entry name" value="AEP_C962R"/>
    <property type="match status" value="1"/>
</dbReference>
<evidence type="ECO:0000259" key="4">
    <source>
        <dbReference type="PROSITE" id="PS51206"/>
    </source>
</evidence>
<dbReference type="InterPro" id="IPR014819">
    <property type="entry name" value="PriCT_2"/>
</dbReference>
<evidence type="ECO:0000256" key="1">
    <source>
        <dbReference type="ARBA" id="ARBA00022741"/>
    </source>
</evidence>
<keyword evidence="2" id="KW-0378">Hydrolase</keyword>
<dbReference type="InterPro" id="IPR014015">
    <property type="entry name" value="Helicase_SF3_DNA-vir"/>
</dbReference>
<dbReference type="InterPro" id="IPR051620">
    <property type="entry name" value="ORF904-like_C"/>
</dbReference>
<dbReference type="SUPFAM" id="SSF52540">
    <property type="entry name" value="P-loop containing nucleoside triphosphate hydrolases"/>
    <property type="match status" value="1"/>
</dbReference>
<organism evidence="5">
    <name type="scientific">viral metagenome</name>
    <dbReference type="NCBI Taxonomy" id="1070528"/>
    <lineage>
        <taxon>unclassified sequences</taxon>
        <taxon>metagenomes</taxon>
        <taxon>organismal metagenomes</taxon>
    </lineage>
</organism>
<dbReference type="PANTHER" id="PTHR35372:SF2">
    <property type="entry name" value="SF3 HELICASE DOMAIN-CONTAINING PROTEIN"/>
    <property type="match status" value="1"/>
</dbReference>
<feature type="domain" description="SF3 helicase" evidence="4">
    <location>
        <begin position="626"/>
        <end position="787"/>
    </location>
</feature>
<dbReference type="NCBIfam" id="TIGR01613">
    <property type="entry name" value="primase_Cterm"/>
    <property type="match status" value="1"/>
</dbReference>
<dbReference type="InterPro" id="IPR056443">
    <property type="entry name" value="AEP_C962R"/>
</dbReference>
<name>A0A6C0LUL3_9ZZZZ</name>
<dbReference type="Gene3D" id="3.40.50.300">
    <property type="entry name" value="P-loop containing nucleotide triphosphate hydrolases"/>
    <property type="match status" value="1"/>
</dbReference>
<keyword evidence="1" id="KW-0547">Nucleotide-binding</keyword>
<dbReference type="InterPro" id="IPR045455">
    <property type="entry name" value="NrS-1_pol-like_helicase"/>
</dbReference>
<dbReference type="InterPro" id="IPR014818">
    <property type="entry name" value="Phage/plasmid_primase_P4_C"/>
</dbReference>
<accession>A0A6C0LUL3</accession>
<dbReference type="EMBL" id="MN740571">
    <property type="protein sequence ID" value="QHU34459.1"/>
    <property type="molecule type" value="Genomic_DNA"/>
</dbReference>
<dbReference type="Pfam" id="PF19263">
    <property type="entry name" value="DUF5906"/>
    <property type="match status" value="1"/>
</dbReference>
<dbReference type="PROSITE" id="PS51206">
    <property type="entry name" value="SF3_HELICASE_1"/>
    <property type="match status" value="1"/>
</dbReference>
<dbReference type="InterPro" id="IPR006500">
    <property type="entry name" value="Helicase_put_C_phage/plasmid"/>
</dbReference>
<evidence type="ECO:0000256" key="3">
    <source>
        <dbReference type="ARBA" id="ARBA00022840"/>
    </source>
</evidence>
<evidence type="ECO:0000313" key="5">
    <source>
        <dbReference type="EMBL" id="QHU34459.1"/>
    </source>
</evidence>
<dbReference type="GO" id="GO:0005524">
    <property type="term" value="F:ATP binding"/>
    <property type="evidence" value="ECO:0007669"/>
    <property type="project" value="UniProtKB-KW"/>
</dbReference>
<dbReference type="GO" id="GO:0016817">
    <property type="term" value="F:hydrolase activity, acting on acid anhydrides"/>
    <property type="evidence" value="ECO:0007669"/>
    <property type="project" value="InterPro"/>
</dbReference>
<dbReference type="PANTHER" id="PTHR35372">
    <property type="entry name" value="ATP BINDING PROTEIN-RELATED"/>
    <property type="match status" value="1"/>
</dbReference>
<sequence>MSKMKFPRFLKDHYIKQGESYTHTRMKNEAYDVTGGSYVINKGSDLDNFYSIYWDHVFTKRQKEYLTERQLQTEESPIMIDLDFRYTTDVTCRLHDDEFTQQLIFLYLEKLHDILIFREDTNFPVMVFHKPNIKMLDDKTKDGIHIIIGVQLSRPLQKYLRKQVIDSFSEISGDLPFTNSHEDIFDEGITTGKTNWTLYGSQKADSEAYKLTHLYNVDAGDFASLTSEDTNAFVSNFDNFKTMSAQYSGHIHYDVKPEFVATITSNERNGRPVQELTPALYQLGEGGYGIERYLGKIRTIDDIKKIVGQIFQENLIRSDDYVLKETHDMTMILPETYYNPYDKWVRVGWALRNTDFRLFFTWILFSSQSASFDISDIHTRYTEWCGFKEGVECLSYRSITLWAKTHYNEVAKTGGLNLYSEIVEKTVAYHVTQSIISGGVDFDLAMVMFQRYKDDYRCAHGKNNIWYKFEDNHWVVIEGGVELNYIFSTKLHRLYYLKSIEILNKLNTIDKANKDYDMYEKQLEKVSAICIKLKDSNKKSGIFKAAKEIFYDRNFVHMIDKNPNLMVFKNGVIDFKKKEFRAGRAEDYITLTTGIEYKPLSYYQEHNSETIDDITYFMKTLFPLEDVNKYMWQFLASSLIGTNLNHKFRIFMGCGSNGKSILVKLMSKILGPYQGTLLGNVISQKRIGTGNASPEIMALQGVRLAVIQEPSKNEKLNDGPMKELTGGDPITGRKLYQDQVTYEPQFDLIVCANNLYDIEDTSEGTWRRIDLIHFISKFVDNVDDPKYKNQKHIFPKDKFLDLKFDAWKEIFISMLINITFETGGLVDECKSIKDDSFQYEASQNSVLNFITTSVRECEGSNIKITGLWREYQLWIQTHGDQKPLKQTELKEKMNKMYGDYGSSKCWKNVKHVLNEANDEMEDEEDEA</sequence>
<dbReference type="InterPro" id="IPR027417">
    <property type="entry name" value="P-loop_NTPase"/>
</dbReference>
<proteinExistence type="predicted"/>
<keyword evidence="3" id="KW-0067">ATP-binding</keyword>
<dbReference type="SMART" id="SM00885">
    <property type="entry name" value="D5_N"/>
    <property type="match status" value="1"/>
</dbReference>
<reference evidence="5" key="1">
    <citation type="journal article" date="2020" name="Nature">
        <title>Giant virus diversity and host interactions through global metagenomics.</title>
        <authorList>
            <person name="Schulz F."/>
            <person name="Roux S."/>
            <person name="Paez-Espino D."/>
            <person name="Jungbluth S."/>
            <person name="Walsh D.A."/>
            <person name="Denef V.J."/>
            <person name="McMahon K.D."/>
            <person name="Konstantinidis K.T."/>
            <person name="Eloe-Fadrosh E.A."/>
            <person name="Kyrpides N.C."/>
            <person name="Woyke T."/>
        </authorList>
    </citation>
    <scope>NUCLEOTIDE SEQUENCE</scope>
    <source>
        <strain evidence="5">GVMAG-S-1016713-123</strain>
    </source>
</reference>
<evidence type="ECO:0000256" key="2">
    <source>
        <dbReference type="ARBA" id="ARBA00022801"/>
    </source>
</evidence>
<dbReference type="Pfam" id="PF08706">
    <property type="entry name" value="D5_N"/>
    <property type="match status" value="1"/>
</dbReference>
<dbReference type="Pfam" id="PF08707">
    <property type="entry name" value="PriCT_2"/>
    <property type="match status" value="1"/>
</dbReference>